<dbReference type="Proteomes" id="UP001064048">
    <property type="component" value="Chromosome 19"/>
</dbReference>
<sequence length="247" mass="27583">MRAIAYEFAARGANYPVSIPEILKTPPPALSSLSPRDGKIRSSNRLKFLENVAHCVSAASATSLSAARCDWSNATSVTYACAWAHRRIWTLASYSLGFRNYGTQLTLANTQVIIIISAVGLPVLDVGLYSTIEFQLLRLEAACNHREPATLTRSSVHLIGGRRKKGWVSCRIRKSNSWPKTVRSGDYSTDKSIALKFKKKEEGRRINWAKFSAAEYTFIPENCGFQEDSDKEFFRRSCGQQLLKPVI</sequence>
<organism evidence="1 2">
    <name type="scientific">Choristoneura fumiferana</name>
    <name type="common">Spruce budworm moth</name>
    <name type="synonym">Archips fumiferana</name>
    <dbReference type="NCBI Taxonomy" id="7141"/>
    <lineage>
        <taxon>Eukaryota</taxon>
        <taxon>Metazoa</taxon>
        <taxon>Ecdysozoa</taxon>
        <taxon>Arthropoda</taxon>
        <taxon>Hexapoda</taxon>
        <taxon>Insecta</taxon>
        <taxon>Pterygota</taxon>
        <taxon>Neoptera</taxon>
        <taxon>Endopterygota</taxon>
        <taxon>Lepidoptera</taxon>
        <taxon>Glossata</taxon>
        <taxon>Ditrysia</taxon>
        <taxon>Tortricoidea</taxon>
        <taxon>Tortricidae</taxon>
        <taxon>Tortricinae</taxon>
        <taxon>Choristoneura</taxon>
    </lineage>
</organism>
<gene>
    <name evidence="1" type="ORF">MSG28_011416</name>
</gene>
<name>A0ACC0JNB3_CHOFU</name>
<protein>
    <submittedName>
        <fullName evidence="1">Uncharacterized protein</fullName>
    </submittedName>
</protein>
<keyword evidence="2" id="KW-1185">Reference proteome</keyword>
<evidence type="ECO:0000313" key="1">
    <source>
        <dbReference type="EMBL" id="KAI8425599.1"/>
    </source>
</evidence>
<dbReference type="EMBL" id="CM046119">
    <property type="protein sequence ID" value="KAI8425599.1"/>
    <property type="molecule type" value="Genomic_DNA"/>
</dbReference>
<proteinExistence type="predicted"/>
<accession>A0ACC0JNB3</accession>
<comment type="caution">
    <text evidence="1">The sequence shown here is derived from an EMBL/GenBank/DDBJ whole genome shotgun (WGS) entry which is preliminary data.</text>
</comment>
<evidence type="ECO:0000313" key="2">
    <source>
        <dbReference type="Proteomes" id="UP001064048"/>
    </source>
</evidence>
<reference evidence="1 2" key="1">
    <citation type="journal article" date="2022" name="Genome Biol. Evol.">
        <title>The Spruce Budworm Genome: Reconstructing the Evolutionary History of Antifreeze Proteins.</title>
        <authorList>
            <person name="Beliveau C."/>
            <person name="Gagne P."/>
            <person name="Picq S."/>
            <person name="Vernygora O."/>
            <person name="Keeling C.I."/>
            <person name="Pinkney K."/>
            <person name="Doucet D."/>
            <person name="Wen F."/>
            <person name="Johnston J.S."/>
            <person name="Maaroufi H."/>
            <person name="Boyle B."/>
            <person name="Laroche J."/>
            <person name="Dewar K."/>
            <person name="Juretic N."/>
            <person name="Blackburn G."/>
            <person name="Nisole A."/>
            <person name="Brunet B."/>
            <person name="Brandao M."/>
            <person name="Lumley L."/>
            <person name="Duan J."/>
            <person name="Quan G."/>
            <person name="Lucarotti C.J."/>
            <person name="Roe A.D."/>
            <person name="Sperling F.A.H."/>
            <person name="Levesque R.C."/>
            <person name="Cusson M."/>
        </authorList>
    </citation>
    <scope>NUCLEOTIDE SEQUENCE [LARGE SCALE GENOMIC DNA]</scope>
    <source>
        <strain evidence="1">Glfc:IPQL:Cfum</strain>
    </source>
</reference>